<evidence type="ECO:0000256" key="8">
    <source>
        <dbReference type="ARBA" id="ARBA00023170"/>
    </source>
</evidence>
<dbReference type="RefSeq" id="WP_155322439.1">
    <property type="nucleotide sequence ID" value="NZ_AP021876.1"/>
</dbReference>
<dbReference type="Gene3D" id="2.170.130.10">
    <property type="entry name" value="TonB-dependent receptor, plug domain"/>
    <property type="match status" value="1"/>
</dbReference>
<dbReference type="Pfam" id="PF07715">
    <property type="entry name" value="Plug"/>
    <property type="match status" value="1"/>
</dbReference>
<dbReference type="PROSITE" id="PS52016">
    <property type="entry name" value="TONB_DEPENDENT_REC_3"/>
    <property type="match status" value="1"/>
</dbReference>
<dbReference type="InterPro" id="IPR039426">
    <property type="entry name" value="TonB-dep_rcpt-like"/>
</dbReference>
<keyword evidence="8" id="KW-0675">Receptor</keyword>
<dbReference type="AlphaFoldDB" id="A0A5K7ZI21"/>
<proteinExistence type="inferred from homology"/>
<comment type="subcellular location">
    <subcellularLocation>
        <location evidence="1 10">Cell outer membrane</location>
        <topology evidence="1 10">Multi-pass membrane protein</topology>
    </subcellularLocation>
</comment>
<evidence type="ECO:0008006" key="16">
    <source>
        <dbReference type="Google" id="ProtNLM"/>
    </source>
</evidence>
<evidence type="ECO:0000256" key="9">
    <source>
        <dbReference type="ARBA" id="ARBA00023237"/>
    </source>
</evidence>
<evidence type="ECO:0000256" key="4">
    <source>
        <dbReference type="ARBA" id="ARBA00022692"/>
    </source>
</evidence>
<evidence type="ECO:0000256" key="10">
    <source>
        <dbReference type="PROSITE-ProRule" id="PRU01360"/>
    </source>
</evidence>
<evidence type="ECO:0000259" key="13">
    <source>
        <dbReference type="Pfam" id="PF07715"/>
    </source>
</evidence>
<evidence type="ECO:0000256" key="7">
    <source>
        <dbReference type="ARBA" id="ARBA00023136"/>
    </source>
</evidence>
<dbReference type="InterPro" id="IPR012910">
    <property type="entry name" value="Plug_dom"/>
</dbReference>
<feature type="domain" description="TonB-dependent receptor plug" evidence="13">
    <location>
        <begin position="71"/>
        <end position="165"/>
    </location>
</feature>
<feature type="domain" description="TonB-dependent receptor-like beta-barrel" evidence="12">
    <location>
        <begin position="191"/>
        <end position="684"/>
    </location>
</feature>
<dbReference type="GO" id="GO:0009279">
    <property type="term" value="C:cell outer membrane"/>
    <property type="evidence" value="ECO:0007669"/>
    <property type="project" value="UniProtKB-SubCell"/>
</dbReference>
<keyword evidence="6 11" id="KW-0798">TonB box</keyword>
<dbReference type="Proteomes" id="UP000425960">
    <property type="component" value="Chromosome"/>
</dbReference>
<dbReference type="PANTHER" id="PTHR30069:SF29">
    <property type="entry name" value="HEMOGLOBIN AND HEMOGLOBIN-HAPTOGLOBIN-BINDING PROTEIN 1-RELATED"/>
    <property type="match status" value="1"/>
</dbReference>
<gene>
    <name evidence="14" type="ORF">DSCO28_24140</name>
</gene>
<accession>A0A5K7ZI21</accession>
<dbReference type="EMBL" id="AP021876">
    <property type="protein sequence ID" value="BBO81848.1"/>
    <property type="molecule type" value="Genomic_DNA"/>
</dbReference>
<dbReference type="Pfam" id="PF00593">
    <property type="entry name" value="TonB_dep_Rec_b-barrel"/>
    <property type="match status" value="1"/>
</dbReference>
<protein>
    <recommendedName>
        <fullName evidence="16">TonB-dependent receptor</fullName>
    </recommendedName>
</protein>
<name>A0A5K7ZI21_9BACT</name>
<evidence type="ECO:0000313" key="15">
    <source>
        <dbReference type="Proteomes" id="UP000425960"/>
    </source>
</evidence>
<dbReference type="GO" id="GO:0044718">
    <property type="term" value="P:siderophore transmembrane transport"/>
    <property type="evidence" value="ECO:0007669"/>
    <property type="project" value="TreeGrafter"/>
</dbReference>
<keyword evidence="9 10" id="KW-0998">Cell outer membrane</keyword>
<evidence type="ECO:0000256" key="2">
    <source>
        <dbReference type="ARBA" id="ARBA00022448"/>
    </source>
</evidence>
<keyword evidence="5" id="KW-0732">Signal</keyword>
<evidence type="ECO:0000256" key="3">
    <source>
        <dbReference type="ARBA" id="ARBA00022452"/>
    </source>
</evidence>
<dbReference type="SUPFAM" id="SSF56935">
    <property type="entry name" value="Porins"/>
    <property type="match status" value="1"/>
</dbReference>
<dbReference type="PANTHER" id="PTHR30069">
    <property type="entry name" value="TONB-DEPENDENT OUTER MEMBRANE RECEPTOR"/>
    <property type="match status" value="1"/>
</dbReference>
<comment type="similarity">
    <text evidence="10 11">Belongs to the TonB-dependent receptor family.</text>
</comment>
<keyword evidence="2 10" id="KW-0813">Transport</keyword>
<evidence type="ECO:0000256" key="6">
    <source>
        <dbReference type="ARBA" id="ARBA00023077"/>
    </source>
</evidence>
<organism evidence="14 15">
    <name type="scientific">Desulfosarcina ovata subsp. sediminis</name>
    <dbReference type="NCBI Taxonomy" id="885957"/>
    <lineage>
        <taxon>Bacteria</taxon>
        <taxon>Pseudomonadati</taxon>
        <taxon>Thermodesulfobacteriota</taxon>
        <taxon>Desulfobacteria</taxon>
        <taxon>Desulfobacterales</taxon>
        <taxon>Desulfosarcinaceae</taxon>
        <taxon>Desulfosarcina</taxon>
    </lineage>
</organism>
<dbReference type="InterPro" id="IPR037066">
    <property type="entry name" value="Plug_dom_sf"/>
</dbReference>
<evidence type="ECO:0000256" key="1">
    <source>
        <dbReference type="ARBA" id="ARBA00004571"/>
    </source>
</evidence>
<evidence type="ECO:0000259" key="12">
    <source>
        <dbReference type="Pfam" id="PF00593"/>
    </source>
</evidence>
<keyword evidence="4 10" id="KW-0812">Transmembrane</keyword>
<dbReference type="GO" id="GO:0015344">
    <property type="term" value="F:siderophore uptake transmembrane transporter activity"/>
    <property type="evidence" value="ECO:0007669"/>
    <property type="project" value="TreeGrafter"/>
</dbReference>
<keyword evidence="7 10" id="KW-0472">Membrane</keyword>
<keyword evidence="3 10" id="KW-1134">Transmembrane beta strand</keyword>
<sequence>MKKLMIVLVFFILATFWLQLFGAVQVFSQETQTESSQETRAESLGEITVKAQRVDINPNKTEVFVEDYTIASEPTNVFDLLKDRAMIDFRGQSDLVPEPDTFQMRGFESRQFLMAVDGLVIQKTGGWWGDHYLDYTTVPLSTVDSIEFIYGPHSALYDGKAFGGVINLKTKKPEIYEKPTVNGNVSVNFRSYNTQSQTVNVQGGVDRFSMNVGYERYRTDGYLRNNAAEIESVNGGLSYRLPSEGFIKVSATYSDLMREIPSANDPDRDDYDSSYPDVLADDVSSRWQDPDDDCRRDYDGHSIRLDFDQPSQWGTWIMGAYYTDEGQHYHRNGYDYNSYDTNYVSYGGLAKNEFEIFDTHKIVIGMDTAHLYQKYTEQIVETWAGYVQDRWAILPSLTWTVGLRYEDIDIWWDNWNDPSSSDPDGSYKDPSHPSKQVKRNYTELVPKSFLTYQLDSWARWLRDTSLSLGVSKIWTPRDYCEVCSWGSGVEVDPTHGVGYDLVINRRIWKNIFFNIDFSHYDFRDYGIWADASTDYFKESIWGRRMIELEKVYKEGIDLEINGNLYEDLYFYVSYSYNKWSYEGPHNGGPEEWADESLSDRAKHRFNAGLRFNLFERTMLLLDYKYQDDQVQQVIDIVDDDPSNLEVRDVALESYHVFDFAIEQRLFDNWHGVKVAKLKLYVNNLFDEEYSNDRGYPMTDRTFGAAMSVRF</sequence>
<evidence type="ECO:0000313" key="14">
    <source>
        <dbReference type="EMBL" id="BBO81848.1"/>
    </source>
</evidence>
<reference evidence="14 15" key="1">
    <citation type="submission" date="2019-11" db="EMBL/GenBank/DDBJ databases">
        <title>Comparative genomics of hydrocarbon-degrading Desulfosarcina strains.</title>
        <authorList>
            <person name="Watanabe M."/>
            <person name="Kojima H."/>
            <person name="Fukui M."/>
        </authorList>
    </citation>
    <scope>NUCLEOTIDE SEQUENCE [LARGE SCALE GENOMIC DNA]</scope>
    <source>
        <strain evidence="14 15">28bB2T</strain>
    </source>
</reference>
<dbReference type="KEGG" id="dov:DSCO28_24140"/>
<dbReference type="InterPro" id="IPR036942">
    <property type="entry name" value="Beta-barrel_TonB_sf"/>
</dbReference>
<evidence type="ECO:0000256" key="11">
    <source>
        <dbReference type="RuleBase" id="RU003357"/>
    </source>
</evidence>
<evidence type="ECO:0000256" key="5">
    <source>
        <dbReference type="ARBA" id="ARBA00022729"/>
    </source>
</evidence>
<dbReference type="InterPro" id="IPR000531">
    <property type="entry name" value="Beta-barrel_TonB"/>
</dbReference>
<dbReference type="Gene3D" id="2.40.170.20">
    <property type="entry name" value="TonB-dependent receptor, beta-barrel domain"/>
    <property type="match status" value="1"/>
</dbReference>